<dbReference type="InterPro" id="IPR046032">
    <property type="entry name" value="DUF5990"/>
</dbReference>
<dbReference type="Proteomes" id="UP001180737">
    <property type="component" value="Unassembled WGS sequence"/>
</dbReference>
<protein>
    <submittedName>
        <fullName evidence="2">DUF5990 family protein</fullName>
    </submittedName>
</protein>
<keyword evidence="3" id="KW-1185">Reference proteome</keyword>
<sequence length="175" mass="18462">MRIRIDAVDLPGRTCPAPADRNVPAYGNVHVAVQRRGSPAELLEPQPGDAVSATWTLECSATVSPTGTEVTGPYVQDRFGHRFIYLSWGTVDDSGVFTMFRRAKLMLDAVPADTLAAAARDGLLVGRLGLTDPHGNPLYARVTPPHITWTAEPAGQGRASGAPSNFPGSPGSTSV</sequence>
<accession>A0ABU2ZBK9</accession>
<dbReference type="Pfam" id="PF19452">
    <property type="entry name" value="DUF5990"/>
    <property type="match status" value="1"/>
</dbReference>
<organism evidence="2 3">
    <name type="scientific">Streptomyces gottesmaniae</name>
    <dbReference type="NCBI Taxonomy" id="3075518"/>
    <lineage>
        <taxon>Bacteria</taxon>
        <taxon>Bacillati</taxon>
        <taxon>Actinomycetota</taxon>
        <taxon>Actinomycetes</taxon>
        <taxon>Kitasatosporales</taxon>
        <taxon>Streptomycetaceae</taxon>
        <taxon>Streptomyces</taxon>
    </lineage>
</organism>
<evidence type="ECO:0000256" key="1">
    <source>
        <dbReference type="SAM" id="MobiDB-lite"/>
    </source>
</evidence>
<gene>
    <name evidence="2" type="ORF">RM704_42190</name>
</gene>
<reference evidence="2" key="1">
    <citation type="submission" date="2024-05" db="EMBL/GenBank/DDBJ databases">
        <title>30 novel species of actinomycetes from the DSMZ collection.</title>
        <authorList>
            <person name="Nouioui I."/>
        </authorList>
    </citation>
    <scope>NUCLEOTIDE SEQUENCE</scope>
    <source>
        <strain evidence="2">DSM 3412</strain>
    </source>
</reference>
<dbReference type="EMBL" id="JAVRFJ010000062">
    <property type="protein sequence ID" value="MDT0573988.1"/>
    <property type="molecule type" value="Genomic_DNA"/>
</dbReference>
<evidence type="ECO:0000313" key="2">
    <source>
        <dbReference type="EMBL" id="MDT0573988.1"/>
    </source>
</evidence>
<evidence type="ECO:0000313" key="3">
    <source>
        <dbReference type="Proteomes" id="UP001180737"/>
    </source>
</evidence>
<feature type="region of interest" description="Disordered" evidence="1">
    <location>
        <begin position="151"/>
        <end position="175"/>
    </location>
</feature>
<dbReference type="RefSeq" id="WP_311593167.1">
    <property type="nucleotide sequence ID" value="NZ_JAVRFJ010000062.1"/>
</dbReference>
<name>A0ABU2ZBK9_9ACTN</name>
<comment type="caution">
    <text evidence="2">The sequence shown here is derived from an EMBL/GenBank/DDBJ whole genome shotgun (WGS) entry which is preliminary data.</text>
</comment>
<feature type="compositionally biased region" description="Polar residues" evidence="1">
    <location>
        <begin position="162"/>
        <end position="175"/>
    </location>
</feature>
<proteinExistence type="predicted"/>